<comment type="caution">
    <text evidence="2">The sequence shown here is derived from an EMBL/GenBank/DDBJ whole genome shotgun (WGS) entry which is preliminary data.</text>
</comment>
<sequence>MKYLTIIILSLSIQSCAQDCENVYFTENDKTWFSNYNIGDKLIFKSQKNDLDTIFITNKVLKEPNGNCKTFVSGGFDREFARIDYKIKKDSLKIIEDYFIQINANEKKKDASPVIRLLNLEFSSFNNILPKTKQSELKTEWKNVYTFNKNNCPYSNLNGKFGLTEFEWDKEFGLISYTNEKGEKWTLIKKE</sequence>
<dbReference type="AlphaFoldDB" id="A0A5C4SGM6"/>
<name>A0A5C4SGM6_9FLAO</name>
<gene>
    <name evidence="2" type="ORF">FGF67_14530</name>
</gene>
<dbReference type="PROSITE" id="PS51257">
    <property type="entry name" value="PROKAR_LIPOPROTEIN"/>
    <property type="match status" value="1"/>
</dbReference>
<dbReference type="OrthoDB" id="1429200at2"/>
<evidence type="ECO:0000313" key="2">
    <source>
        <dbReference type="EMBL" id="TNJ42478.1"/>
    </source>
</evidence>
<reference evidence="2 3" key="1">
    <citation type="submission" date="2019-05" db="EMBL/GenBank/DDBJ databases">
        <title>Tamlana fucoidanivorans sp. nov., isolated from the surface of algae collected from Fujian province in China.</title>
        <authorList>
            <person name="Li J."/>
        </authorList>
    </citation>
    <scope>NUCLEOTIDE SEQUENCE [LARGE SCALE GENOMIC DNA]</scope>
    <source>
        <strain evidence="2 3">CW2-9</strain>
    </source>
</reference>
<evidence type="ECO:0000313" key="3">
    <source>
        <dbReference type="Proteomes" id="UP000308713"/>
    </source>
</evidence>
<dbReference type="RefSeq" id="WP_139698486.1">
    <property type="nucleotide sequence ID" value="NZ_CP074074.1"/>
</dbReference>
<keyword evidence="3" id="KW-1185">Reference proteome</keyword>
<protein>
    <submittedName>
        <fullName evidence="2">Uncharacterized protein</fullName>
    </submittedName>
</protein>
<feature type="signal peptide" evidence="1">
    <location>
        <begin position="1"/>
        <end position="17"/>
    </location>
</feature>
<dbReference type="EMBL" id="VDCS01000014">
    <property type="protein sequence ID" value="TNJ42478.1"/>
    <property type="molecule type" value="Genomic_DNA"/>
</dbReference>
<evidence type="ECO:0000256" key="1">
    <source>
        <dbReference type="SAM" id="SignalP"/>
    </source>
</evidence>
<accession>A0A5C4SGM6</accession>
<organism evidence="2 3">
    <name type="scientific">Allotamlana fucoidanivorans</name>
    <dbReference type="NCBI Taxonomy" id="2583814"/>
    <lineage>
        <taxon>Bacteria</taxon>
        <taxon>Pseudomonadati</taxon>
        <taxon>Bacteroidota</taxon>
        <taxon>Flavobacteriia</taxon>
        <taxon>Flavobacteriales</taxon>
        <taxon>Flavobacteriaceae</taxon>
        <taxon>Allotamlana</taxon>
    </lineage>
</organism>
<keyword evidence="1" id="KW-0732">Signal</keyword>
<proteinExistence type="predicted"/>
<feature type="chain" id="PRO_5022733265" evidence="1">
    <location>
        <begin position="18"/>
        <end position="191"/>
    </location>
</feature>
<dbReference type="Proteomes" id="UP000308713">
    <property type="component" value="Unassembled WGS sequence"/>
</dbReference>